<keyword evidence="2" id="KW-0808">Transferase</keyword>
<proteinExistence type="predicted"/>
<accession>A0A6L7ABN2</accession>
<dbReference type="GO" id="GO:0003677">
    <property type="term" value="F:DNA binding"/>
    <property type="evidence" value="ECO:0007669"/>
    <property type="project" value="InterPro"/>
</dbReference>
<dbReference type="PANTHER" id="PTHR41313">
    <property type="entry name" value="ADENINE-SPECIFIC METHYLTRANSFERASE"/>
    <property type="match status" value="1"/>
</dbReference>
<evidence type="ECO:0000313" key="3">
    <source>
        <dbReference type="Proteomes" id="UP000478636"/>
    </source>
</evidence>
<reference evidence="2 3" key="1">
    <citation type="submission" date="2019-12" db="EMBL/GenBank/DDBJ databases">
        <title>Complete genome sequence of Leuconostoc lactis strain AVN1 provides insights into metabolic potential.</title>
        <authorList>
            <person name="Besrour N."/>
            <person name="Najjari A."/>
            <person name="Fhoula I."/>
            <person name="Jaballah S."/>
            <person name="Klibi N."/>
            <person name="Ouzari H.I."/>
        </authorList>
    </citation>
    <scope>NUCLEOTIDE SEQUENCE [LARGE SCALE GENOMIC DNA]</scope>
    <source>
        <strain evidence="2 3">AVN1</strain>
    </source>
</reference>
<organism evidence="2 3">
    <name type="scientific">Leuconostoc lactis</name>
    <dbReference type="NCBI Taxonomy" id="1246"/>
    <lineage>
        <taxon>Bacteria</taxon>
        <taxon>Bacillati</taxon>
        <taxon>Bacillota</taxon>
        <taxon>Bacilli</taxon>
        <taxon>Lactobacillales</taxon>
        <taxon>Lactobacillaceae</taxon>
        <taxon>Leuconostoc</taxon>
    </lineage>
</organism>
<evidence type="ECO:0000259" key="1">
    <source>
        <dbReference type="Pfam" id="PF02384"/>
    </source>
</evidence>
<evidence type="ECO:0000313" key="2">
    <source>
        <dbReference type="EMBL" id="MWN20639.1"/>
    </source>
</evidence>
<dbReference type="AlphaFoldDB" id="A0A6L7ABN2"/>
<keyword evidence="2" id="KW-0489">Methyltransferase</keyword>
<dbReference type="Gene3D" id="3.40.50.150">
    <property type="entry name" value="Vaccinia Virus protein VP39"/>
    <property type="match status" value="1"/>
</dbReference>
<dbReference type="Pfam" id="PF02384">
    <property type="entry name" value="N6_Mtase"/>
    <property type="match status" value="1"/>
</dbReference>
<name>A0A6L7ABN2_LEULA</name>
<gene>
    <name evidence="2" type="ORF">GQS40_01510</name>
</gene>
<dbReference type="Proteomes" id="UP000478636">
    <property type="component" value="Unassembled WGS sequence"/>
</dbReference>
<dbReference type="GO" id="GO:0032259">
    <property type="term" value="P:methylation"/>
    <property type="evidence" value="ECO:0007669"/>
    <property type="project" value="UniProtKB-KW"/>
</dbReference>
<dbReference type="SUPFAM" id="SSF53335">
    <property type="entry name" value="S-adenosyl-L-methionine-dependent methyltransferases"/>
    <property type="match status" value="1"/>
</dbReference>
<feature type="domain" description="DNA methylase adenine-specific" evidence="1">
    <location>
        <begin position="100"/>
        <end position="304"/>
    </location>
</feature>
<dbReference type="EMBL" id="WSZI01000008">
    <property type="protein sequence ID" value="MWN20639.1"/>
    <property type="molecule type" value="Genomic_DNA"/>
</dbReference>
<sequence>MTQDKIAQYFDDLTTNSQVLAEDADISLTDALIELLEDVANGQVAIEDGKPTPAVAEQIEKFIAAFDWRSMSPADLRKTLQLAILKVTRDDHTQTNFQITPDGIGYLLADFLLQTADLKSGDTILDMTVGAGNLLQTVNDVLKMNDLDVKRIGIDNDETQLALATAVDQLLTKGTTTFYESDVVALTEMPKAKAVIADLPVGYYPLEPAESYQTRNQDDRSFVHHLLIEKSLEFATDDGWVYLIVPANVMMGDQAKDLLKFLTQKAQLKAFLQLPAAFFKDPRAAKAILVLRKHGVGSHGEVLMGQYPPLKDIEALQKFLQDIKAWVKLDKEQNKA</sequence>
<protein>
    <submittedName>
        <fullName evidence="2">N-6 DNA methylase</fullName>
    </submittedName>
</protein>
<comment type="caution">
    <text evidence="2">The sequence shown here is derived from an EMBL/GenBank/DDBJ whole genome shotgun (WGS) entry which is preliminary data.</text>
</comment>
<dbReference type="InterPro" id="IPR003356">
    <property type="entry name" value="DNA_methylase_A-5"/>
</dbReference>
<dbReference type="InterPro" id="IPR052933">
    <property type="entry name" value="DNA_Protect_Modify"/>
</dbReference>
<dbReference type="Gene3D" id="1.10.150.470">
    <property type="match status" value="1"/>
</dbReference>
<dbReference type="InterPro" id="IPR029063">
    <property type="entry name" value="SAM-dependent_MTases_sf"/>
</dbReference>
<dbReference type="GO" id="GO:0008170">
    <property type="term" value="F:N-methyltransferase activity"/>
    <property type="evidence" value="ECO:0007669"/>
    <property type="project" value="InterPro"/>
</dbReference>
<dbReference type="PANTHER" id="PTHR41313:SF1">
    <property type="entry name" value="DNA METHYLASE ADENINE-SPECIFIC DOMAIN-CONTAINING PROTEIN"/>
    <property type="match status" value="1"/>
</dbReference>